<dbReference type="EC" id="3.4.14.-" evidence="6"/>
<comment type="similarity">
    <text evidence="1 6">Belongs to the peptidase S46 family.</text>
</comment>
<evidence type="ECO:0000256" key="1">
    <source>
        <dbReference type="ARBA" id="ARBA00010491"/>
    </source>
</evidence>
<dbReference type="Gene3D" id="2.40.10.10">
    <property type="entry name" value="Trypsin-like serine proteases"/>
    <property type="match status" value="1"/>
</dbReference>
<dbReference type="GO" id="GO:0006508">
    <property type="term" value="P:proteolysis"/>
    <property type="evidence" value="ECO:0007669"/>
    <property type="project" value="UniProtKB-KW"/>
</dbReference>
<keyword evidence="3 6" id="KW-0645">Protease</keyword>
<keyword evidence="5 6" id="KW-0378">Hydrolase</keyword>
<feature type="region of interest" description="Disordered" evidence="8">
    <location>
        <begin position="422"/>
        <end position="442"/>
    </location>
</feature>
<keyword evidence="7" id="KW-0175">Coiled coil</keyword>
<keyword evidence="6" id="KW-0720">Serine protease</keyword>
<evidence type="ECO:0000256" key="3">
    <source>
        <dbReference type="ARBA" id="ARBA00022670"/>
    </source>
</evidence>
<feature type="compositionally biased region" description="Basic and acidic residues" evidence="8">
    <location>
        <begin position="428"/>
        <end position="441"/>
    </location>
</feature>
<evidence type="ECO:0000256" key="7">
    <source>
        <dbReference type="SAM" id="Coils"/>
    </source>
</evidence>
<keyword evidence="4 6" id="KW-0732">Signal</keyword>
<dbReference type="Pfam" id="PF10459">
    <property type="entry name" value="Peptidase_S46"/>
    <property type="match status" value="1"/>
</dbReference>
<evidence type="ECO:0000256" key="4">
    <source>
        <dbReference type="ARBA" id="ARBA00022729"/>
    </source>
</evidence>
<evidence type="ECO:0000256" key="8">
    <source>
        <dbReference type="SAM" id="MobiDB-lite"/>
    </source>
</evidence>
<feature type="coiled-coil region" evidence="7">
    <location>
        <begin position="552"/>
        <end position="579"/>
    </location>
</feature>
<sequence length="731" mass="79443">MTRLTSRTALSARLTPLCAAALALATFSAHAAEGMWMPQQMPAQAKALKAAGLKLDPTQLAKLTEFPLGAVVQLPGCTGSFVSGQGLVVTNHHCAYGSIQHNSTAERDLLKNGFLAKNLAEELPAAPGTRVAVTVDVRDVTAEVLDSATRALSGEARSAAIEARQKALVAACEQDAGHRCSVSNFYGGALYQLRKQLELRDVRLVHAPANGVGLFGGETDNWVWPRHTGDYSFYRAYVGPDGKPADYSPNNKPYAPKQVLKISQGALNEGDFVMVPSYPGTTNRHRLPTEVAHAFDWEMPTLVKAFDEQLQLIHQATAGRRDAEIRQAGRVQGLGNGLNNWRGQLKSYAGSDILARKQADYAALQQWVAAEPKRQAEFGAAFERIEALLKQSQAVEKRELAQGFATPGLLTLARDLLEQAHQRQLPDAQRKPGFQDRDLPRRKQRLQSLERRFDEITELKVLEHTMGQLLALPAEAQNPALLQALGLQPGMDANALRERLKTLHAETSLARDSAERMAWLSRSPAEFAQSRDPFIAAAVALYADDRAREAQAKALAGDLQQARSTLMRAKQAFAAAQGRALYPDANSTLRISHGQVAGRPGPDGAHWSAFSTLRGITEKHQGKGDFDAPAAQLEAIKARRFDRFGVKALDSVPVNFLATLDTTGGSSGSPVLNGKGELVGLCFDGTSDAVISDWDFNPKTTRTIVVDARYMQWQMKVVDKAEGLLKEMGAQ</sequence>
<evidence type="ECO:0000256" key="5">
    <source>
        <dbReference type="ARBA" id="ARBA00022801"/>
    </source>
</evidence>
<accession>A0A840S1W8</accession>
<dbReference type="GO" id="GO:0043171">
    <property type="term" value="P:peptide catabolic process"/>
    <property type="evidence" value="ECO:0007669"/>
    <property type="project" value="UniProtKB-UniRule"/>
</dbReference>
<proteinExistence type="inferred from homology"/>
<feature type="signal peptide" evidence="6">
    <location>
        <begin position="1"/>
        <end position="31"/>
    </location>
</feature>
<evidence type="ECO:0000256" key="2">
    <source>
        <dbReference type="ARBA" id="ARBA00022438"/>
    </source>
</evidence>
<protein>
    <recommendedName>
        <fullName evidence="6">Dipeptidyl-peptidase</fullName>
        <ecNumber evidence="6">3.4.14.-</ecNumber>
    </recommendedName>
</protein>
<name>A0A840S1W8_9BURK</name>
<dbReference type="EMBL" id="JACHHO010000003">
    <property type="protein sequence ID" value="MBB5205157.1"/>
    <property type="molecule type" value="Genomic_DNA"/>
</dbReference>
<gene>
    <name evidence="9" type="ORF">HNQ51_002476</name>
</gene>
<comment type="function">
    <text evidence="6">Catalyzes the removal of dipeptides from the N-terminus of oligopeptides.</text>
</comment>
<evidence type="ECO:0000313" key="9">
    <source>
        <dbReference type="EMBL" id="MBB5205157.1"/>
    </source>
</evidence>
<keyword evidence="2 6" id="KW-0031">Aminopeptidase</keyword>
<dbReference type="InterPro" id="IPR009003">
    <property type="entry name" value="Peptidase_S1_PA"/>
</dbReference>
<organism evidence="9 10">
    <name type="scientific">Inhella inkyongensis</name>
    <dbReference type="NCBI Taxonomy" id="392593"/>
    <lineage>
        <taxon>Bacteria</taxon>
        <taxon>Pseudomonadati</taxon>
        <taxon>Pseudomonadota</taxon>
        <taxon>Betaproteobacteria</taxon>
        <taxon>Burkholderiales</taxon>
        <taxon>Sphaerotilaceae</taxon>
        <taxon>Inhella</taxon>
    </lineage>
</organism>
<evidence type="ECO:0000313" key="10">
    <source>
        <dbReference type="Proteomes" id="UP000554837"/>
    </source>
</evidence>
<dbReference type="RefSeq" id="WP_138854832.1">
    <property type="nucleotide sequence ID" value="NZ_CP040709.1"/>
</dbReference>
<dbReference type="GO" id="GO:0070009">
    <property type="term" value="F:serine-type aminopeptidase activity"/>
    <property type="evidence" value="ECO:0007669"/>
    <property type="project" value="UniProtKB-UniRule"/>
</dbReference>
<dbReference type="OrthoDB" id="9805367at2"/>
<comment type="caution">
    <text evidence="9">The sequence shown here is derived from an EMBL/GenBank/DDBJ whole genome shotgun (WGS) entry which is preliminary data.</text>
</comment>
<dbReference type="InterPro" id="IPR019500">
    <property type="entry name" value="Pep_S46"/>
</dbReference>
<keyword evidence="10" id="KW-1185">Reference proteome</keyword>
<dbReference type="AlphaFoldDB" id="A0A840S1W8"/>
<evidence type="ECO:0000256" key="6">
    <source>
        <dbReference type="RuleBase" id="RU366067"/>
    </source>
</evidence>
<dbReference type="Proteomes" id="UP000554837">
    <property type="component" value="Unassembled WGS sequence"/>
</dbReference>
<reference evidence="9 10" key="1">
    <citation type="submission" date="2020-08" db="EMBL/GenBank/DDBJ databases">
        <title>Genomic Encyclopedia of Type Strains, Phase IV (KMG-IV): sequencing the most valuable type-strain genomes for metagenomic binning, comparative biology and taxonomic classification.</title>
        <authorList>
            <person name="Goeker M."/>
        </authorList>
    </citation>
    <scope>NUCLEOTIDE SEQUENCE [LARGE SCALE GENOMIC DNA]</scope>
    <source>
        <strain evidence="9 10">DSM 23958</strain>
    </source>
</reference>
<dbReference type="SUPFAM" id="SSF50494">
    <property type="entry name" value="Trypsin-like serine proteases"/>
    <property type="match status" value="1"/>
</dbReference>
<dbReference type="GO" id="GO:0008239">
    <property type="term" value="F:dipeptidyl-peptidase activity"/>
    <property type="evidence" value="ECO:0007669"/>
    <property type="project" value="UniProtKB-UniRule"/>
</dbReference>
<dbReference type="PANTHER" id="PTHR38469">
    <property type="entry name" value="PERIPLASMIC PEPTIDASE SUBFAMILY S1B"/>
    <property type="match status" value="1"/>
</dbReference>
<dbReference type="InterPro" id="IPR043504">
    <property type="entry name" value="Peptidase_S1_PA_chymotrypsin"/>
</dbReference>
<dbReference type="PANTHER" id="PTHR38469:SF1">
    <property type="entry name" value="PERIPLASMIC PEPTIDASE SUBFAMILY S1B"/>
    <property type="match status" value="1"/>
</dbReference>
<feature type="chain" id="PRO_5033091448" description="Dipeptidyl-peptidase" evidence="6">
    <location>
        <begin position="32"/>
        <end position="731"/>
    </location>
</feature>